<gene>
    <name evidence="1" type="ORF">AAGW23_20985</name>
</gene>
<protein>
    <submittedName>
        <fullName evidence="1">Uncharacterized protein</fullName>
    </submittedName>
</protein>
<organism evidence="1 2">
    <name type="scientific">Stutzerimonas chloritidismutans</name>
    <name type="common">Pseudomonas chloritidismutans</name>
    <dbReference type="NCBI Taxonomy" id="203192"/>
    <lineage>
        <taxon>Bacteria</taxon>
        <taxon>Pseudomonadati</taxon>
        <taxon>Pseudomonadota</taxon>
        <taxon>Gammaproteobacteria</taxon>
        <taxon>Pseudomonadales</taxon>
        <taxon>Pseudomonadaceae</taxon>
        <taxon>Stutzerimonas</taxon>
    </lineage>
</organism>
<evidence type="ECO:0000313" key="2">
    <source>
        <dbReference type="Proteomes" id="UP001467669"/>
    </source>
</evidence>
<name>A0ABU9MH14_STUCH</name>
<proteinExistence type="predicted"/>
<dbReference type="Proteomes" id="UP001467669">
    <property type="component" value="Unassembled WGS sequence"/>
</dbReference>
<keyword evidence="2" id="KW-1185">Reference proteome</keyword>
<dbReference type="EMBL" id="JBCFXD010000023">
    <property type="protein sequence ID" value="MEL7561320.1"/>
    <property type="molecule type" value="Genomic_DNA"/>
</dbReference>
<evidence type="ECO:0000313" key="1">
    <source>
        <dbReference type="EMBL" id="MEL7561320.1"/>
    </source>
</evidence>
<reference evidence="1 2" key="1">
    <citation type="submission" date="2024-04" db="EMBL/GenBank/DDBJ databases">
        <title>Draft Genome Sequence of Isolates Cultured from Underwater Hawaii Seamounts in the North Pacific Ocean.</title>
        <authorList>
            <person name="Sharma I."/>
            <person name="Darden B."/>
            <person name="Creggett J."/>
            <person name="Taylor S."/>
            <person name="Grant M.P."/>
            <person name="Scott J."/>
            <person name="Attles S."/>
            <person name="Walker S."/>
            <person name="Johnson G."/>
            <person name="St. Cloud C."/>
        </authorList>
    </citation>
    <scope>NUCLEOTIDE SEQUENCE [LARGE SCALE GENOMIC DNA]</scope>
    <source>
        <strain evidence="1 2">03GJ23</strain>
    </source>
</reference>
<comment type="caution">
    <text evidence="1">The sequence shown here is derived from an EMBL/GenBank/DDBJ whole genome shotgun (WGS) entry which is preliminary data.</text>
</comment>
<sequence length="140" mass="15645">MTVQLIDNRALINDALSQSAELTGGRFDHRYWLSKVADVKLLIISKPEVLFDLSVKVYIPLPAGQHTPLTYGDGWFNWHFLGSKSAVVTIAREILAIAMRNRKSHSPVLQAWLTQLVAFKHSDHTIAVLEPEQQQDSVGG</sequence>
<accession>A0ABU9MH14</accession>